<dbReference type="EMBL" id="JH126404">
    <property type="protein sequence ID" value="EGX89134.1"/>
    <property type="molecule type" value="Genomic_DNA"/>
</dbReference>
<dbReference type="GeneID" id="18169397"/>
<evidence type="ECO:0000256" key="1">
    <source>
        <dbReference type="ARBA" id="ARBA00023242"/>
    </source>
</evidence>
<dbReference type="Proteomes" id="UP000001610">
    <property type="component" value="Unassembled WGS sequence"/>
</dbReference>
<dbReference type="OrthoDB" id="2943660at2759"/>
<evidence type="ECO:0000313" key="4">
    <source>
        <dbReference type="Proteomes" id="UP000001610"/>
    </source>
</evidence>
<dbReference type="STRING" id="983644.G3JPN3"/>
<dbReference type="OMA" id="CVYSPLR"/>
<gene>
    <name evidence="3" type="ORF">CCM_07386</name>
</gene>
<reference evidence="3 4" key="1">
    <citation type="journal article" date="2011" name="Genome Biol.">
        <title>Genome sequence of the insect pathogenic fungus Cordyceps militaris, a valued traditional Chinese medicine.</title>
        <authorList>
            <person name="Zheng P."/>
            <person name="Xia Y."/>
            <person name="Xiao G."/>
            <person name="Xiong C."/>
            <person name="Hu X."/>
            <person name="Zhang S."/>
            <person name="Zheng H."/>
            <person name="Huang Y."/>
            <person name="Zhou Y."/>
            <person name="Wang S."/>
            <person name="Zhao G.P."/>
            <person name="Liu X."/>
            <person name="St Leger R.J."/>
            <person name="Wang C."/>
        </authorList>
    </citation>
    <scope>NUCLEOTIDE SEQUENCE [LARGE SCALE GENOMIC DNA]</scope>
    <source>
        <strain evidence="3 4">CM01</strain>
    </source>
</reference>
<dbReference type="HOGENOM" id="CLU_581408_0_0_1"/>
<evidence type="ECO:0000256" key="2">
    <source>
        <dbReference type="SAM" id="MobiDB-lite"/>
    </source>
</evidence>
<dbReference type="VEuPathDB" id="FungiDB:CCM_07386"/>
<name>G3JPN3_CORMM</name>
<keyword evidence="4" id="KW-1185">Reference proteome</keyword>
<proteinExistence type="predicted"/>
<dbReference type="GO" id="GO:0000981">
    <property type="term" value="F:DNA-binding transcription factor activity, RNA polymerase II-specific"/>
    <property type="evidence" value="ECO:0007669"/>
    <property type="project" value="InterPro"/>
</dbReference>
<dbReference type="CDD" id="cd00067">
    <property type="entry name" value="GAL4"/>
    <property type="match status" value="1"/>
</dbReference>
<keyword evidence="1" id="KW-0539">Nucleus</keyword>
<dbReference type="eggNOG" id="ENOG502SM99">
    <property type="taxonomic scope" value="Eukaryota"/>
</dbReference>
<sequence length="470" mass="51443">MTTQVQSESANHGPKLRTSCDKCQLSKVRCSQSGIECVYSPLRKTGRPPKNGDNSSSQQRKARRRGSSTTVRSDSPRAAHQATSPDSAVQSCQLSQDGFTNGEQEARSLILNQHQQMATSSAGPALHQVENTTSRAPEGPALLSMAAAQVDMDGGGFPVLDMDMVLDIDMWAMSTMPELGVHATHGDIGLPTITASHTLGPSHSAYESMPALSATALSSQYGAGAYEPEAKSCLFPVERSTHGNTTTTQLTTMTYLSSRPPSSGFSRHGLSHPDTQAVRLRPDEHDKPRSCSQEETCHKALSEMLTRLGDFYSSKPVAMLLEELLLMGRELHGRAHMTMNCQRCMQKPSNQNLLMMVYMAMDGLLSLFEELQQHDMNHAIRSSKQFQWAEQTMAEGGFVADDAAKTGTLRRLVLEYCDNVLSVLAELYMVAYRIMQGVNSIIYKHKAEDIYKRAYTLSTRLLLTAGAGNS</sequence>
<dbReference type="RefSeq" id="XP_006672590.1">
    <property type="nucleotide sequence ID" value="XM_006672527.1"/>
</dbReference>
<organism evidence="3 4">
    <name type="scientific">Cordyceps militaris (strain CM01)</name>
    <name type="common">Caterpillar fungus</name>
    <dbReference type="NCBI Taxonomy" id="983644"/>
    <lineage>
        <taxon>Eukaryota</taxon>
        <taxon>Fungi</taxon>
        <taxon>Dikarya</taxon>
        <taxon>Ascomycota</taxon>
        <taxon>Pezizomycotina</taxon>
        <taxon>Sordariomycetes</taxon>
        <taxon>Hypocreomycetidae</taxon>
        <taxon>Hypocreales</taxon>
        <taxon>Cordycipitaceae</taxon>
        <taxon>Cordyceps</taxon>
    </lineage>
</organism>
<protein>
    <submittedName>
        <fullName evidence="3">C6 zinc finger domain protein</fullName>
    </submittedName>
</protein>
<evidence type="ECO:0000313" key="3">
    <source>
        <dbReference type="EMBL" id="EGX89134.1"/>
    </source>
</evidence>
<dbReference type="InterPro" id="IPR001138">
    <property type="entry name" value="Zn2Cys6_DnaBD"/>
</dbReference>
<dbReference type="GO" id="GO:0008270">
    <property type="term" value="F:zinc ion binding"/>
    <property type="evidence" value="ECO:0007669"/>
    <property type="project" value="InterPro"/>
</dbReference>
<dbReference type="KEGG" id="cmt:CCM_07386"/>
<feature type="compositionally biased region" description="Polar residues" evidence="2">
    <location>
        <begin position="81"/>
        <end position="92"/>
    </location>
</feature>
<accession>G3JPN3</accession>
<dbReference type="AlphaFoldDB" id="G3JPN3"/>
<dbReference type="InParanoid" id="G3JPN3"/>
<feature type="region of interest" description="Disordered" evidence="2">
    <location>
        <begin position="38"/>
        <end position="92"/>
    </location>
</feature>